<sequence>MAFMNNTMENMAKMYSYHPMPFYQDTNPSKGNQKLDLNLHCIKRPQQTCFIQVTNPNLFTWGIETGDILVVEKNDQLYHGDLVVLDINGQFQLYEVALNEHEILFFSLDSKISSIKTATQYDIPLVGTVTNTIHQIKPRIAIKLVA</sequence>
<evidence type="ECO:0000259" key="1">
    <source>
        <dbReference type="Pfam" id="PF00717"/>
    </source>
</evidence>
<evidence type="ECO:0000313" key="2">
    <source>
        <dbReference type="EMBL" id="OZN24997.1"/>
    </source>
</evidence>
<organism evidence="3 5">
    <name type="scientific">Actinobacillus seminis</name>
    <dbReference type="NCBI Taxonomy" id="722"/>
    <lineage>
        <taxon>Bacteria</taxon>
        <taxon>Pseudomonadati</taxon>
        <taxon>Pseudomonadota</taxon>
        <taxon>Gammaproteobacteria</taxon>
        <taxon>Pasteurellales</taxon>
        <taxon>Pasteurellaceae</taxon>
        <taxon>Actinobacillus</taxon>
    </lineage>
</organism>
<dbReference type="EC" id="3.4.21.-" evidence="3"/>
<dbReference type="OrthoDB" id="9787787at2"/>
<accession>A0A263HEB3</accession>
<dbReference type="Proteomes" id="UP000254507">
    <property type="component" value="Unassembled WGS sequence"/>
</dbReference>
<proteinExistence type="predicted"/>
<dbReference type="Gene3D" id="2.10.109.10">
    <property type="entry name" value="Umud Fragment, subunit A"/>
    <property type="match status" value="1"/>
</dbReference>
<keyword evidence="4" id="KW-1185">Reference proteome</keyword>
<dbReference type="EMBL" id="NLFK01000005">
    <property type="protein sequence ID" value="OZN24997.1"/>
    <property type="molecule type" value="Genomic_DNA"/>
</dbReference>
<reference evidence="3 5" key="2">
    <citation type="submission" date="2018-06" db="EMBL/GenBank/DDBJ databases">
        <authorList>
            <consortium name="Pathogen Informatics"/>
            <person name="Doyle S."/>
        </authorList>
    </citation>
    <scope>NUCLEOTIDE SEQUENCE [LARGE SCALE GENOMIC DNA]</scope>
    <source>
        <strain evidence="3 5">NCTC10851</strain>
    </source>
</reference>
<dbReference type="RefSeq" id="WP_094946450.1">
    <property type="nucleotide sequence ID" value="NZ_JBMHIA010000003.1"/>
</dbReference>
<dbReference type="Pfam" id="PF00717">
    <property type="entry name" value="Peptidase_S24"/>
    <property type="match status" value="1"/>
</dbReference>
<name>A0A263HEB3_9PAST</name>
<dbReference type="AlphaFoldDB" id="A0A263HEB3"/>
<dbReference type="EMBL" id="UFSB01000001">
    <property type="protein sequence ID" value="SUU36264.1"/>
    <property type="molecule type" value="Genomic_DNA"/>
</dbReference>
<gene>
    <name evidence="3" type="primary">umuD</name>
    <name evidence="2" type="ORF">CFY87_06640</name>
    <name evidence="3" type="ORF">NCTC10851_01163</name>
</gene>
<dbReference type="InterPro" id="IPR036286">
    <property type="entry name" value="LexA/Signal_pep-like_sf"/>
</dbReference>
<evidence type="ECO:0000313" key="5">
    <source>
        <dbReference type="Proteomes" id="UP000254507"/>
    </source>
</evidence>
<protein>
    <submittedName>
        <fullName evidence="3">Putative prophage repressor</fullName>
        <ecNumber evidence="3">3.4.21.-</ecNumber>
    </submittedName>
    <submittedName>
        <fullName evidence="2">Type VI secretion protein ImpA</fullName>
    </submittedName>
</protein>
<dbReference type="Proteomes" id="UP000215738">
    <property type="component" value="Unassembled WGS sequence"/>
</dbReference>
<dbReference type="GO" id="GO:0016787">
    <property type="term" value="F:hydrolase activity"/>
    <property type="evidence" value="ECO:0007669"/>
    <property type="project" value="UniProtKB-KW"/>
</dbReference>
<dbReference type="SUPFAM" id="SSF51306">
    <property type="entry name" value="LexA/Signal peptidase"/>
    <property type="match status" value="1"/>
</dbReference>
<dbReference type="InterPro" id="IPR015927">
    <property type="entry name" value="Peptidase_S24_S26A/B/C"/>
</dbReference>
<keyword evidence="3" id="KW-0378">Hydrolase</keyword>
<feature type="domain" description="Peptidase S24/S26A/S26B/S26C" evidence="1">
    <location>
        <begin position="30"/>
        <end position="129"/>
    </location>
</feature>
<evidence type="ECO:0000313" key="3">
    <source>
        <dbReference type="EMBL" id="SUU36264.1"/>
    </source>
</evidence>
<dbReference type="InParanoid" id="A0A263HEB3"/>
<reference evidence="2 4" key="1">
    <citation type="submission" date="2017-07" db="EMBL/GenBank/DDBJ databases">
        <title>Virulence factors identified in Actinobacillus seminis.</title>
        <authorList>
            <person name="Negrete-Abascal E."/>
            <person name="Vaca-Pacheco S."/>
            <person name="Montes-Garcia F."/>
            <person name="Leyto-Gil A.M."/>
            <person name="Fragoso-Garcia E."/>
            <person name="Carvente-Garcia R."/>
            <person name="Perez-Agueros S."/>
            <person name="Castelan-Sanchez H.G."/>
            <person name="Garcia-Molina A."/>
            <person name="Villamar T.E."/>
            <person name="Vazquez-Cruz C."/>
        </authorList>
    </citation>
    <scope>NUCLEOTIDE SEQUENCE [LARGE SCALE GENOMIC DNA]</scope>
    <source>
        <strain evidence="2 4">ATCC 15768</strain>
    </source>
</reference>
<evidence type="ECO:0000313" key="4">
    <source>
        <dbReference type="Proteomes" id="UP000215738"/>
    </source>
</evidence>